<evidence type="ECO:0000313" key="2">
    <source>
        <dbReference type="Proteomes" id="UP000194012"/>
    </source>
</evidence>
<sequence length="71" mass="8499">MSKGRKCRYEQEKRDARWVVVYQDTFSWDDPDPPNIVMEPLPIDDAYEEMLRLKGSLGYVFGYLYLTKVKF</sequence>
<name>A0A1X6ZQT8_9RHOB</name>
<accession>A0A1X6ZQT8</accession>
<organism evidence="1 2">
    <name type="scientific">Roseovarius gaetbuli</name>
    <dbReference type="NCBI Taxonomy" id="1356575"/>
    <lineage>
        <taxon>Bacteria</taxon>
        <taxon>Pseudomonadati</taxon>
        <taxon>Pseudomonadota</taxon>
        <taxon>Alphaproteobacteria</taxon>
        <taxon>Rhodobacterales</taxon>
        <taxon>Roseobacteraceae</taxon>
        <taxon>Roseovarius</taxon>
    </lineage>
</organism>
<dbReference type="AlphaFoldDB" id="A0A1X6ZQT8"/>
<proteinExistence type="predicted"/>
<dbReference type="Proteomes" id="UP000194012">
    <property type="component" value="Unassembled WGS sequence"/>
</dbReference>
<reference evidence="2" key="1">
    <citation type="submission" date="2017-03" db="EMBL/GenBank/DDBJ databases">
        <authorList>
            <person name="Rodrigo-Torres L."/>
            <person name="Arahal R.D."/>
            <person name="Lucena T."/>
        </authorList>
    </citation>
    <scope>NUCLEOTIDE SEQUENCE [LARGE SCALE GENOMIC DNA]</scope>
    <source>
        <strain evidence="2">CECT 8370</strain>
    </source>
</reference>
<keyword evidence="2" id="KW-1185">Reference proteome</keyword>
<evidence type="ECO:0000313" key="1">
    <source>
        <dbReference type="EMBL" id="SLN58809.1"/>
    </source>
</evidence>
<gene>
    <name evidence="1" type="ORF">ROG8370_02686</name>
</gene>
<dbReference type="EMBL" id="FWFJ01000027">
    <property type="protein sequence ID" value="SLN58809.1"/>
    <property type="molecule type" value="Genomic_DNA"/>
</dbReference>
<protein>
    <submittedName>
        <fullName evidence="1">Uncharacterized protein</fullName>
    </submittedName>
</protein>